<feature type="region of interest" description="Disordered" evidence="1">
    <location>
        <begin position="42"/>
        <end position="61"/>
    </location>
</feature>
<feature type="compositionally biased region" description="Polar residues" evidence="1">
    <location>
        <begin position="1"/>
        <end position="12"/>
    </location>
</feature>
<gene>
    <name evidence="3" type="primary">Dana\GF26386</name>
    <name evidence="3" type="ORF">GF26386</name>
</gene>
<evidence type="ECO:0000313" key="4">
    <source>
        <dbReference type="Proteomes" id="UP000007801"/>
    </source>
</evidence>
<keyword evidence="2" id="KW-0472">Membrane</keyword>
<evidence type="ECO:0000256" key="1">
    <source>
        <dbReference type="SAM" id="MobiDB-lite"/>
    </source>
</evidence>
<dbReference type="InParanoid" id="A0A0N8NZX1"/>
<dbReference type="OrthoDB" id="7870880at2759"/>
<dbReference type="InterPro" id="IPR022048">
    <property type="entry name" value="Envelope_fusion-like"/>
</dbReference>
<feature type="region of interest" description="Disordered" evidence="1">
    <location>
        <begin position="75"/>
        <end position="140"/>
    </location>
</feature>
<dbReference type="AlphaFoldDB" id="A0A0N8NZX1"/>
<reference evidence="3 4" key="1">
    <citation type="journal article" date="2007" name="Nature">
        <title>Evolution of genes and genomes on the Drosophila phylogeny.</title>
        <authorList>
            <consortium name="Drosophila 12 Genomes Consortium"/>
            <person name="Clark A.G."/>
            <person name="Eisen M.B."/>
            <person name="Smith D.R."/>
            <person name="Bergman C.M."/>
            <person name="Oliver B."/>
            <person name="Markow T.A."/>
            <person name="Kaufman T.C."/>
            <person name="Kellis M."/>
            <person name="Gelbart W."/>
            <person name="Iyer V.N."/>
            <person name="Pollard D.A."/>
            <person name="Sackton T.B."/>
            <person name="Larracuente A.M."/>
            <person name="Singh N.D."/>
            <person name="Abad J.P."/>
            <person name="Abt D.N."/>
            <person name="Adryan B."/>
            <person name="Aguade M."/>
            <person name="Akashi H."/>
            <person name="Anderson W.W."/>
            <person name="Aquadro C.F."/>
            <person name="Ardell D.H."/>
            <person name="Arguello R."/>
            <person name="Artieri C.G."/>
            <person name="Barbash D.A."/>
            <person name="Barker D."/>
            <person name="Barsanti P."/>
            <person name="Batterham P."/>
            <person name="Batzoglou S."/>
            <person name="Begun D."/>
            <person name="Bhutkar A."/>
            <person name="Blanco E."/>
            <person name="Bosak S.A."/>
            <person name="Bradley R.K."/>
            <person name="Brand A.D."/>
            <person name="Brent M.R."/>
            <person name="Brooks A.N."/>
            <person name="Brown R.H."/>
            <person name="Butlin R.K."/>
            <person name="Caggese C."/>
            <person name="Calvi B.R."/>
            <person name="Bernardo de Carvalho A."/>
            <person name="Caspi A."/>
            <person name="Castrezana S."/>
            <person name="Celniker S.E."/>
            <person name="Chang J.L."/>
            <person name="Chapple C."/>
            <person name="Chatterji S."/>
            <person name="Chinwalla A."/>
            <person name="Civetta A."/>
            <person name="Clifton S.W."/>
            <person name="Comeron J.M."/>
            <person name="Costello J.C."/>
            <person name="Coyne J.A."/>
            <person name="Daub J."/>
            <person name="David R.G."/>
            <person name="Delcher A.L."/>
            <person name="Delehaunty K."/>
            <person name="Do C.B."/>
            <person name="Ebling H."/>
            <person name="Edwards K."/>
            <person name="Eickbush T."/>
            <person name="Evans J.D."/>
            <person name="Filipski A."/>
            <person name="Findeiss S."/>
            <person name="Freyhult E."/>
            <person name="Fulton L."/>
            <person name="Fulton R."/>
            <person name="Garcia A.C."/>
            <person name="Gardiner A."/>
            <person name="Garfield D.A."/>
            <person name="Garvin B.E."/>
            <person name="Gibson G."/>
            <person name="Gilbert D."/>
            <person name="Gnerre S."/>
            <person name="Godfrey J."/>
            <person name="Good R."/>
            <person name="Gotea V."/>
            <person name="Gravely B."/>
            <person name="Greenberg A.J."/>
            <person name="Griffiths-Jones S."/>
            <person name="Gross S."/>
            <person name="Guigo R."/>
            <person name="Gustafson E.A."/>
            <person name="Haerty W."/>
            <person name="Hahn M.W."/>
            <person name="Halligan D.L."/>
            <person name="Halpern A.L."/>
            <person name="Halter G.M."/>
            <person name="Han M.V."/>
            <person name="Heger A."/>
            <person name="Hillier L."/>
            <person name="Hinrichs A.S."/>
            <person name="Holmes I."/>
            <person name="Hoskins R.A."/>
            <person name="Hubisz M.J."/>
            <person name="Hultmark D."/>
            <person name="Huntley M.A."/>
            <person name="Jaffe D.B."/>
            <person name="Jagadeeshan S."/>
            <person name="Jeck W.R."/>
            <person name="Johnson J."/>
            <person name="Jones C.D."/>
            <person name="Jordan W.C."/>
            <person name="Karpen G.H."/>
            <person name="Kataoka E."/>
            <person name="Keightley P.D."/>
            <person name="Kheradpour P."/>
            <person name="Kirkness E.F."/>
            <person name="Koerich L.B."/>
            <person name="Kristiansen K."/>
            <person name="Kudrna D."/>
            <person name="Kulathinal R.J."/>
            <person name="Kumar S."/>
            <person name="Kwok R."/>
            <person name="Lander E."/>
            <person name="Langley C.H."/>
            <person name="Lapoint R."/>
            <person name="Lazzaro B.P."/>
            <person name="Lee S.J."/>
            <person name="Levesque L."/>
            <person name="Li R."/>
            <person name="Lin C.F."/>
            <person name="Lin M.F."/>
            <person name="Lindblad-Toh K."/>
            <person name="Llopart A."/>
            <person name="Long M."/>
            <person name="Low L."/>
            <person name="Lozovsky E."/>
            <person name="Lu J."/>
            <person name="Luo M."/>
            <person name="Machado C.A."/>
            <person name="Makalowski W."/>
            <person name="Marzo M."/>
            <person name="Matsuda M."/>
            <person name="Matzkin L."/>
            <person name="McAllister B."/>
            <person name="McBride C.S."/>
            <person name="McKernan B."/>
            <person name="McKernan K."/>
            <person name="Mendez-Lago M."/>
            <person name="Minx P."/>
            <person name="Mollenhauer M.U."/>
            <person name="Montooth K."/>
            <person name="Mount S.M."/>
            <person name="Mu X."/>
            <person name="Myers E."/>
            <person name="Negre B."/>
            <person name="Newfeld S."/>
            <person name="Nielsen R."/>
            <person name="Noor M.A."/>
            <person name="O'Grady P."/>
            <person name="Pachter L."/>
            <person name="Papaceit M."/>
            <person name="Parisi M.J."/>
            <person name="Parisi M."/>
            <person name="Parts L."/>
            <person name="Pedersen J.S."/>
            <person name="Pesole G."/>
            <person name="Phillippy A.M."/>
            <person name="Ponting C.P."/>
            <person name="Pop M."/>
            <person name="Porcelli D."/>
            <person name="Powell J.R."/>
            <person name="Prohaska S."/>
            <person name="Pruitt K."/>
            <person name="Puig M."/>
            <person name="Quesneville H."/>
            <person name="Ram K.R."/>
            <person name="Rand D."/>
            <person name="Rasmussen M.D."/>
            <person name="Reed L.K."/>
            <person name="Reenan R."/>
            <person name="Reily A."/>
            <person name="Remington K.A."/>
            <person name="Rieger T.T."/>
            <person name="Ritchie M.G."/>
            <person name="Robin C."/>
            <person name="Rogers Y.H."/>
            <person name="Rohde C."/>
            <person name="Rozas J."/>
            <person name="Rubenfield M.J."/>
            <person name="Ruiz A."/>
            <person name="Russo S."/>
            <person name="Salzberg S.L."/>
            <person name="Sanchez-Gracia A."/>
            <person name="Saranga D.J."/>
            <person name="Sato H."/>
            <person name="Schaeffer S.W."/>
            <person name="Schatz M.C."/>
            <person name="Schlenke T."/>
            <person name="Schwartz R."/>
            <person name="Segarra C."/>
            <person name="Singh R.S."/>
            <person name="Sirot L."/>
            <person name="Sirota M."/>
            <person name="Sisneros N.B."/>
            <person name="Smith C.D."/>
            <person name="Smith T.F."/>
            <person name="Spieth J."/>
            <person name="Stage D.E."/>
            <person name="Stark A."/>
            <person name="Stephan W."/>
            <person name="Strausberg R.L."/>
            <person name="Strempel S."/>
            <person name="Sturgill D."/>
            <person name="Sutton G."/>
            <person name="Sutton G.G."/>
            <person name="Tao W."/>
            <person name="Teichmann S."/>
            <person name="Tobari Y.N."/>
            <person name="Tomimura Y."/>
            <person name="Tsolas J.M."/>
            <person name="Valente V.L."/>
            <person name="Venter E."/>
            <person name="Venter J.C."/>
            <person name="Vicario S."/>
            <person name="Vieira F.G."/>
            <person name="Vilella A.J."/>
            <person name="Villasante A."/>
            <person name="Walenz B."/>
            <person name="Wang J."/>
            <person name="Wasserman M."/>
            <person name="Watts T."/>
            <person name="Wilson D."/>
            <person name="Wilson R.K."/>
            <person name="Wing R.A."/>
            <person name="Wolfner M.F."/>
            <person name="Wong A."/>
            <person name="Wong G.K."/>
            <person name="Wu C.I."/>
            <person name="Wu G."/>
            <person name="Yamamoto D."/>
            <person name="Yang H.P."/>
            <person name="Yang S.P."/>
            <person name="Yorke J.A."/>
            <person name="Yoshida K."/>
            <person name="Zdobnov E."/>
            <person name="Zhang P."/>
            <person name="Zhang Y."/>
            <person name="Zimin A.V."/>
            <person name="Baldwin J."/>
            <person name="Abdouelleil A."/>
            <person name="Abdulkadir J."/>
            <person name="Abebe A."/>
            <person name="Abera B."/>
            <person name="Abreu J."/>
            <person name="Acer S.C."/>
            <person name="Aftuck L."/>
            <person name="Alexander A."/>
            <person name="An P."/>
            <person name="Anderson E."/>
            <person name="Anderson S."/>
            <person name="Arachi H."/>
            <person name="Azer M."/>
            <person name="Bachantsang P."/>
            <person name="Barry A."/>
            <person name="Bayul T."/>
            <person name="Berlin A."/>
            <person name="Bessette D."/>
            <person name="Bloom T."/>
            <person name="Blye J."/>
            <person name="Boguslavskiy L."/>
            <person name="Bonnet C."/>
            <person name="Boukhgalter B."/>
            <person name="Bourzgui I."/>
            <person name="Brown A."/>
            <person name="Cahill P."/>
            <person name="Channer S."/>
            <person name="Cheshatsang Y."/>
            <person name="Chuda L."/>
            <person name="Citroen M."/>
            <person name="Collymore A."/>
            <person name="Cooke P."/>
            <person name="Costello M."/>
            <person name="D'Aco K."/>
            <person name="Daza R."/>
            <person name="De Haan G."/>
            <person name="DeGray S."/>
            <person name="DeMaso C."/>
            <person name="Dhargay N."/>
            <person name="Dooley K."/>
            <person name="Dooley E."/>
            <person name="Doricent M."/>
            <person name="Dorje P."/>
            <person name="Dorjee K."/>
            <person name="Dupes A."/>
            <person name="Elong R."/>
            <person name="Falk J."/>
            <person name="Farina A."/>
            <person name="Faro S."/>
            <person name="Ferguson D."/>
            <person name="Fisher S."/>
            <person name="Foley C.D."/>
            <person name="Franke A."/>
            <person name="Friedrich D."/>
            <person name="Gadbois L."/>
            <person name="Gearin G."/>
            <person name="Gearin C.R."/>
            <person name="Giannoukos G."/>
            <person name="Goode T."/>
            <person name="Graham J."/>
            <person name="Grandbois E."/>
            <person name="Grewal S."/>
            <person name="Gyaltsen K."/>
            <person name="Hafez N."/>
            <person name="Hagos B."/>
            <person name="Hall J."/>
            <person name="Henson C."/>
            <person name="Hollinger A."/>
            <person name="Honan T."/>
            <person name="Huard M.D."/>
            <person name="Hughes L."/>
            <person name="Hurhula B."/>
            <person name="Husby M.E."/>
            <person name="Kamat A."/>
            <person name="Kanga B."/>
            <person name="Kashin S."/>
            <person name="Khazanovich D."/>
            <person name="Kisner P."/>
            <person name="Lance K."/>
            <person name="Lara M."/>
            <person name="Lee W."/>
            <person name="Lennon N."/>
            <person name="Letendre F."/>
            <person name="LeVine R."/>
            <person name="Lipovsky A."/>
            <person name="Liu X."/>
            <person name="Liu J."/>
            <person name="Liu S."/>
            <person name="Lokyitsang T."/>
            <person name="Lokyitsang Y."/>
            <person name="Lubonja R."/>
            <person name="Lui A."/>
            <person name="MacDonald P."/>
            <person name="Magnisalis V."/>
            <person name="Maru K."/>
            <person name="Matthews C."/>
            <person name="McCusker W."/>
            <person name="McDonough S."/>
            <person name="Mehta T."/>
            <person name="Meldrim J."/>
            <person name="Meneus L."/>
            <person name="Mihai O."/>
            <person name="Mihalev A."/>
            <person name="Mihova T."/>
            <person name="Mittelman R."/>
            <person name="Mlenga V."/>
            <person name="Montmayeur A."/>
            <person name="Mulrain L."/>
            <person name="Navidi A."/>
            <person name="Naylor J."/>
            <person name="Negash T."/>
            <person name="Nguyen T."/>
            <person name="Nguyen N."/>
            <person name="Nicol R."/>
            <person name="Norbu C."/>
            <person name="Norbu N."/>
            <person name="Novod N."/>
            <person name="O'Neill B."/>
            <person name="Osman S."/>
            <person name="Markiewicz E."/>
            <person name="Oyono O.L."/>
            <person name="Patti C."/>
            <person name="Phunkhang P."/>
            <person name="Pierre F."/>
            <person name="Priest M."/>
            <person name="Raghuraman S."/>
            <person name="Rege F."/>
            <person name="Reyes R."/>
            <person name="Rise C."/>
            <person name="Rogov P."/>
            <person name="Ross K."/>
            <person name="Ryan E."/>
            <person name="Settipalli S."/>
            <person name="Shea T."/>
            <person name="Sherpa N."/>
            <person name="Shi L."/>
            <person name="Shih D."/>
            <person name="Sparrow T."/>
            <person name="Spaulding J."/>
            <person name="Stalker J."/>
            <person name="Stange-Thomann N."/>
            <person name="Stavropoulos S."/>
            <person name="Stone C."/>
            <person name="Strader C."/>
            <person name="Tesfaye S."/>
            <person name="Thomson T."/>
            <person name="Thoulutsang Y."/>
            <person name="Thoulutsang D."/>
            <person name="Topham K."/>
            <person name="Topping I."/>
            <person name="Tsamla T."/>
            <person name="Vassiliev H."/>
            <person name="Vo A."/>
            <person name="Wangchuk T."/>
            <person name="Wangdi T."/>
            <person name="Weiand M."/>
            <person name="Wilkinson J."/>
            <person name="Wilson A."/>
            <person name="Yadav S."/>
            <person name="Young G."/>
            <person name="Yu Q."/>
            <person name="Zembek L."/>
            <person name="Zhong D."/>
            <person name="Zimmer A."/>
            <person name="Zwirko Z."/>
            <person name="Jaffe D.B."/>
            <person name="Alvarez P."/>
            <person name="Brockman W."/>
            <person name="Butler J."/>
            <person name="Chin C."/>
            <person name="Gnerre S."/>
            <person name="Grabherr M."/>
            <person name="Kleber M."/>
            <person name="Mauceli E."/>
            <person name="MacCallum I."/>
        </authorList>
    </citation>
    <scope>NUCLEOTIDE SEQUENCE [LARGE SCALE GENOMIC DNA]</scope>
    <source>
        <strain evidence="4">Tucson 14024-0371.13</strain>
    </source>
</reference>
<dbReference type="Pfam" id="PF12259">
    <property type="entry name" value="Baculo_F"/>
    <property type="match status" value="1"/>
</dbReference>
<feature type="transmembrane region" description="Helical" evidence="2">
    <location>
        <begin position="521"/>
        <end position="539"/>
    </location>
</feature>
<dbReference type="EMBL" id="CH902625">
    <property type="protein sequence ID" value="KPU75508.1"/>
    <property type="molecule type" value="Genomic_DNA"/>
</dbReference>
<proteinExistence type="predicted"/>
<protein>
    <submittedName>
        <fullName evidence="3">Uncharacterized protein</fullName>
    </submittedName>
</protein>
<keyword evidence="2" id="KW-0812">Transmembrane</keyword>
<feature type="region of interest" description="Disordered" evidence="1">
    <location>
        <begin position="1"/>
        <end position="28"/>
    </location>
</feature>
<name>A0A0N8NZX1_DROAN</name>
<keyword evidence="4" id="KW-1185">Reference proteome</keyword>
<evidence type="ECO:0000313" key="3">
    <source>
        <dbReference type="EMBL" id="KPU75508.1"/>
    </source>
</evidence>
<accession>A0A0N8NZX1</accession>
<feature type="compositionally biased region" description="Basic and acidic residues" evidence="1">
    <location>
        <begin position="75"/>
        <end position="138"/>
    </location>
</feature>
<evidence type="ECO:0000256" key="2">
    <source>
        <dbReference type="SAM" id="Phobius"/>
    </source>
</evidence>
<feature type="compositionally biased region" description="Basic and acidic residues" evidence="1">
    <location>
        <begin position="48"/>
        <end position="61"/>
    </location>
</feature>
<organism evidence="3 4">
    <name type="scientific">Drosophila ananassae</name>
    <name type="common">Fruit fly</name>
    <dbReference type="NCBI Taxonomy" id="7217"/>
    <lineage>
        <taxon>Eukaryota</taxon>
        <taxon>Metazoa</taxon>
        <taxon>Ecdysozoa</taxon>
        <taxon>Arthropoda</taxon>
        <taxon>Hexapoda</taxon>
        <taxon>Insecta</taxon>
        <taxon>Pterygota</taxon>
        <taxon>Neoptera</taxon>
        <taxon>Endopterygota</taxon>
        <taxon>Diptera</taxon>
        <taxon>Brachycera</taxon>
        <taxon>Muscomorpha</taxon>
        <taxon>Ephydroidea</taxon>
        <taxon>Drosophilidae</taxon>
        <taxon>Drosophila</taxon>
        <taxon>Sophophora</taxon>
    </lineage>
</organism>
<sequence length="577" mass="66086">MPPISQLSQEQRGQAALNRSRARYEQNASQIRVRNSEHIANVRANNPDLREESRAREATARVTWRRSERIRNIERIRDAEGHAHRRQDPGERQREQVQDTAHHATRRTDPEYRIPERIRDMEARANRREDPQERRREQTLSQVLGEAASVRAVTEETNIEIRDLDDLTTKDELVAAIVAQMSTQEEAFRVKSLRPGYSGTQVATLGAGPDLASKILSEGRLRIGWTSAAIWVFGTQPENTFAGEGFVQAKVNGIWLISCYLPPRLTLQQFGRTLDEVAEAARSITDVIVIIKITVPLISTEVLHIYKLTPIPAANVYGFHLFKIKTPFIAINNYRDKFVDMTTEDIANCYPKSINDFICHSKQSMFSTEMSCEMQLFHNKTDTSCHLEITNKTFIWQEMHKKNQWIFATRTPIKLSAVCTDGTSDIWLRNTGLLTARAGCTIRNSLITVISQTGIETSTLISYARFGEIDGNNTTIKRQNTTSSKTNKFGYTKLLDLQRDLAPNRRLRLPHRLEMIKHHHIAMYIGLTFIIIILTIHWVRKWYKGDKRPQQVQVPAVAMRKTDTTSRPPFTINIDDC</sequence>
<dbReference type="Proteomes" id="UP000007801">
    <property type="component" value="Unassembled WGS sequence"/>
</dbReference>
<keyword evidence="2" id="KW-1133">Transmembrane helix</keyword>